<feature type="transmembrane region" description="Helical" evidence="1">
    <location>
        <begin position="47"/>
        <end position="69"/>
    </location>
</feature>
<keyword evidence="1" id="KW-0472">Membrane</keyword>
<dbReference type="GO" id="GO:0005886">
    <property type="term" value="C:plasma membrane"/>
    <property type="evidence" value="ECO:0007669"/>
    <property type="project" value="UniProtKB-SubCell"/>
</dbReference>
<keyword evidence="1" id="KW-1133">Transmembrane helix</keyword>
<accession>A0A549YEU0</accession>
<dbReference type="EMBL" id="VCIA01000001">
    <property type="protein sequence ID" value="TMN21511.1"/>
    <property type="molecule type" value="Genomic_DNA"/>
</dbReference>
<dbReference type="GO" id="GO:0140359">
    <property type="term" value="F:ABC-type transporter activity"/>
    <property type="evidence" value="ECO:0007669"/>
    <property type="project" value="InterPro"/>
</dbReference>
<evidence type="ECO:0000256" key="1">
    <source>
        <dbReference type="SAM" id="Phobius"/>
    </source>
</evidence>
<organism evidence="3 5">
    <name type="scientific">Lentibacillus cibarius</name>
    <dbReference type="NCBI Taxonomy" id="2583219"/>
    <lineage>
        <taxon>Bacteria</taxon>
        <taxon>Bacillati</taxon>
        <taxon>Bacillota</taxon>
        <taxon>Bacilli</taxon>
        <taxon>Bacillales</taxon>
        <taxon>Bacillaceae</taxon>
        <taxon>Lentibacillus</taxon>
    </lineage>
</organism>
<sequence length="268" mass="30196">MIMIAKEWKEFYRSALFIITAGLIIVSGWFVLFPYGGMDIPVAFRTGIVSVFQVSVYFLPLLATVYGAFSMAEEKNQRTLPMLVARGMTINQFVLRKYISLVTVFVPAILAAYVVAMIPAKSVFADFPPQEFALFAISTILLTVIFIAIGMLLGSVISQKLTLVGFIIGTWLAFIYFIDLLLMYWLPNVAMKDVLGFSIIYFLSPLHAVQYFLFIKLNVYEFSDMSVLYDHFTFQSPWLVLIGNMVIWVAGTIGLSILVLKRKGVSHD</sequence>
<feature type="transmembrane region" description="Helical" evidence="1">
    <location>
        <begin position="161"/>
        <end position="186"/>
    </location>
</feature>
<keyword evidence="1" id="KW-0812">Transmembrane</keyword>
<proteinExistence type="predicted"/>
<accession>A0A5S3QJX7</accession>
<reference evidence="2 4" key="1">
    <citation type="submission" date="2019-05" db="EMBL/GenBank/DDBJ databases">
        <title>Genomic analysis of Lentibacillus sp. NKC220-2.</title>
        <authorList>
            <person name="Oh Y.J."/>
        </authorList>
    </citation>
    <scope>NUCLEOTIDE SEQUENCE [LARGE SCALE GENOMIC DNA]</scope>
    <source>
        <strain evidence="2 4">NKC220-2</strain>
    </source>
</reference>
<feature type="transmembrane region" description="Helical" evidence="1">
    <location>
        <begin position="198"/>
        <end position="217"/>
    </location>
</feature>
<feature type="transmembrane region" description="Helical" evidence="1">
    <location>
        <begin position="98"/>
        <end position="120"/>
    </location>
</feature>
<feature type="transmembrane region" description="Helical" evidence="1">
    <location>
        <begin position="12"/>
        <end position="35"/>
    </location>
</feature>
<feature type="transmembrane region" description="Helical" evidence="1">
    <location>
        <begin position="132"/>
        <end position="154"/>
    </location>
</feature>
<dbReference type="EMBL" id="VJMZ01000001">
    <property type="protein sequence ID" value="TRM10410.1"/>
    <property type="molecule type" value="Genomic_DNA"/>
</dbReference>
<evidence type="ECO:0000313" key="5">
    <source>
        <dbReference type="Proteomes" id="UP000319280"/>
    </source>
</evidence>
<dbReference type="AlphaFoldDB" id="A0A549YEU0"/>
<dbReference type="Proteomes" id="UP000319280">
    <property type="component" value="Unassembled WGS sequence"/>
</dbReference>
<gene>
    <name evidence="2" type="ORF">FFL34_04855</name>
    <name evidence="3" type="ORF">FH966_01010</name>
</gene>
<dbReference type="Pfam" id="PF12679">
    <property type="entry name" value="ABC2_membrane_2"/>
    <property type="match status" value="1"/>
</dbReference>
<keyword evidence="5" id="KW-1185">Reference proteome</keyword>
<name>A0A549YEU0_9BACI</name>
<dbReference type="OrthoDB" id="2932044at2"/>
<dbReference type="Proteomes" id="UP000306980">
    <property type="component" value="Unassembled WGS sequence"/>
</dbReference>
<feature type="transmembrane region" description="Helical" evidence="1">
    <location>
        <begin position="238"/>
        <end position="260"/>
    </location>
</feature>
<reference evidence="3 5" key="2">
    <citation type="submission" date="2019-07" db="EMBL/GenBank/DDBJ databases">
        <title>Genomic analysis of Lentibacillus sp. NKC851-2.</title>
        <authorList>
            <person name="Oh Y.J."/>
        </authorList>
    </citation>
    <scope>NUCLEOTIDE SEQUENCE [LARGE SCALE GENOMIC DNA]</scope>
    <source>
        <strain evidence="3 5">NKC851-2</strain>
    </source>
</reference>
<evidence type="ECO:0000313" key="2">
    <source>
        <dbReference type="EMBL" id="TMN21511.1"/>
    </source>
</evidence>
<evidence type="ECO:0000313" key="4">
    <source>
        <dbReference type="Proteomes" id="UP000306980"/>
    </source>
</evidence>
<comment type="caution">
    <text evidence="3">The sequence shown here is derived from an EMBL/GenBank/DDBJ whole genome shotgun (WGS) entry which is preliminary data.</text>
</comment>
<protein>
    <submittedName>
        <fullName evidence="3">ABC transporter permease subunit</fullName>
    </submittedName>
</protein>
<evidence type="ECO:0000313" key="3">
    <source>
        <dbReference type="EMBL" id="TRM10410.1"/>
    </source>
</evidence>